<keyword evidence="3" id="KW-1185">Reference proteome</keyword>
<accession>B7QBN6</accession>
<dbReference type="AlphaFoldDB" id="B7QBN6"/>
<sequence>MQCVPLKETWYSLYRNYETDPFFGGTAKCGRFDVPSSAVNGTYQMSAQYGEISEQVLLTLSSSEGYDAGNVVHFSKTGEDASAVAYIAYDNCEECAIVRNTYINEKACVVFVPESALRKKKTCCDFVFDLLCGTGEKYYTYDKSCEH</sequence>
<evidence type="ECO:0000313" key="1">
    <source>
        <dbReference type="EMBL" id="EEC16258.1"/>
    </source>
</evidence>
<organism>
    <name type="scientific">Ixodes scapularis</name>
    <name type="common">Black-legged tick</name>
    <name type="synonym">Deer tick</name>
    <dbReference type="NCBI Taxonomy" id="6945"/>
    <lineage>
        <taxon>Eukaryota</taxon>
        <taxon>Metazoa</taxon>
        <taxon>Ecdysozoa</taxon>
        <taxon>Arthropoda</taxon>
        <taxon>Chelicerata</taxon>
        <taxon>Arachnida</taxon>
        <taxon>Acari</taxon>
        <taxon>Parasitiformes</taxon>
        <taxon>Ixodida</taxon>
        <taxon>Ixodoidea</taxon>
        <taxon>Ixodidae</taxon>
        <taxon>Ixodinae</taxon>
        <taxon>Ixodes</taxon>
    </lineage>
</organism>
<gene>
    <name evidence="1" type="ORF">IscW_ISCW013366</name>
</gene>
<dbReference type="SUPFAM" id="SSF50814">
    <property type="entry name" value="Lipocalins"/>
    <property type="match status" value="1"/>
</dbReference>
<dbReference type="Gene3D" id="2.40.128.20">
    <property type="match status" value="1"/>
</dbReference>
<dbReference type="Proteomes" id="UP000001555">
    <property type="component" value="Unassembled WGS sequence"/>
</dbReference>
<dbReference type="EnsemblMetazoa" id="ISCW013366-RA">
    <property type="protein sequence ID" value="ISCW013366-PA"/>
    <property type="gene ID" value="ISCW013366"/>
</dbReference>
<evidence type="ECO:0000313" key="2">
    <source>
        <dbReference type="EnsemblMetazoa" id="ISCW013366-PA"/>
    </source>
</evidence>
<dbReference type="PaxDb" id="6945-B7QBN6"/>
<reference evidence="2" key="2">
    <citation type="submission" date="2020-05" db="UniProtKB">
        <authorList>
            <consortium name="EnsemblMetazoa"/>
        </authorList>
    </citation>
    <scope>IDENTIFICATION</scope>
    <source>
        <strain evidence="2">wikel</strain>
    </source>
</reference>
<dbReference type="GO" id="GO:0043176">
    <property type="term" value="F:amine binding"/>
    <property type="evidence" value="ECO:0007669"/>
    <property type="project" value="InterPro"/>
</dbReference>
<dbReference type="InterPro" id="IPR012674">
    <property type="entry name" value="Calycin"/>
</dbReference>
<dbReference type="EMBL" id="ABJB010733767">
    <property type="status" value="NOT_ANNOTATED_CDS"/>
    <property type="molecule type" value="Genomic_DNA"/>
</dbReference>
<dbReference type="VEuPathDB" id="VectorBase:ISCW013366"/>
<dbReference type="EMBL" id="DS902418">
    <property type="protein sequence ID" value="EEC16258.1"/>
    <property type="molecule type" value="Genomic_DNA"/>
</dbReference>
<dbReference type="VEuPathDB" id="VectorBase:ISCP_018140"/>
<proteinExistence type="predicted"/>
<evidence type="ECO:0000313" key="3">
    <source>
        <dbReference type="Proteomes" id="UP000001555"/>
    </source>
</evidence>
<dbReference type="VEuPathDB" id="VectorBase:ISCI013366"/>
<reference evidence="1 3" key="1">
    <citation type="submission" date="2008-03" db="EMBL/GenBank/DDBJ databases">
        <title>Annotation of Ixodes scapularis.</title>
        <authorList>
            <consortium name="Ixodes scapularis Genome Project Consortium"/>
            <person name="Caler E."/>
            <person name="Hannick L.I."/>
            <person name="Bidwell S."/>
            <person name="Joardar V."/>
            <person name="Thiagarajan M."/>
            <person name="Amedeo P."/>
            <person name="Galinsky K.J."/>
            <person name="Schobel S."/>
            <person name="Inman J."/>
            <person name="Hostetler J."/>
            <person name="Miller J."/>
            <person name="Hammond M."/>
            <person name="Megy K."/>
            <person name="Lawson D."/>
            <person name="Kodira C."/>
            <person name="Sutton G."/>
            <person name="Meyer J."/>
            <person name="Hill C.A."/>
            <person name="Birren B."/>
            <person name="Nene V."/>
            <person name="Collins F."/>
            <person name="Alarcon-Chaidez F."/>
            <person name="Wikel S."/>
            <person name="Strausberg R."/>
        </authorList>
    </citation>
    <scope>NUCLEOTIDE SEQUENCE [LARGE SCALE GENOMIC DNA]</scope>
    <source>
        <strain evidence="3">Wikel</strain>
        <strain evidence="1">Wikel colony</strain>
    </source>
</reference>
<dbReference type="InterPro" id="IPR002970">
    <property type="entry name" value="Tick_his-bd"/>
</dbReference>
<dbReference type="EMBL" id="ABJB010419509">
    <property type="status" value="NOT_ANNOTATED_CDS"/>
    <property type="molecule type" value="Genomic_DNA"/>
</dbReference>
<dbReference type="InParanoid" id="B7QBN6"/>
<dbReference type="HOGENOM" id="CLU_115566_0_0_1"/>
<dbReference type="GO" id="GO:0030682">
    <property type="term" value="P:symbiont-mediated perturbation of host defenses"/>
    <property type="evidence" value="ECO:0007669"/>
    <property type="project" value="InterPro"/>
</dbReference>
<dbReference type="Pfam" id="PF02098">
    <property type="entry name" value="His_binding"/>
    <property type="match status" value="1"/>
</dbReference>
<evidence type="ECO:0008006" key="4">
    <source>
        <dbReference type="Google" id="ProtNLM"/>
    </source>
</evidence>
<protein>
    <recommendedName>
        <fullName evidence="4">Lipocalin</fullName>
    </recommendedName>
</protein>
<name>B7QBN6_IXOSC</name>